<gene>
    <name evidence="2" type="ORF">CLUP02_08541</name>
</gene>
<dbReference type="RefSeq" id="XP_049144672.1">
    <property type="nucleotide sequence ID" value="XM_049287529.1"/>
</dbReference>
<reference evidence="2" key="1">
    <citation type="journal article" date="2021" name="Mol. Plant Microbe Interact.">
        <title>Complete Genome Sequence of the Plant-Pathogenic Fungus Colletotrichum lupini.</title>
        <authorList>
            <person name="Baroncelli R."/>
            <person name="Pensec F."/>
            <person name="Da Lio D."/>
            <person name="Boufleur T."/>
            <person name="Vicente I."/>
            <person name="Sarrocco S."/>
            <person name="Picot A."/>
            <person name="Baraldi E."/>
            <person name="Sukno S."/>
            <person name="Thon M."/>
            <person name="Le Floch G."/>
        </authorList>
    </citation>
    <scope>NUCLEOTIDE SEQUENCE</scope>
    <source>
        <strain evidence="2">IMI 504893</strain>
    </source>
</reference>
<evidence type="ECO:0000313" key="3">
    <source>
        <dbReference type="Proteomes" id="UP000830671"/>
    </source>
</evidence>
<keyword evidence="3" id="KW-1185">Reference proteome</keyword>
<dbReference type="EMBL" id="CP019476">
    <property type="protein sequence ID" value="UQC83050.1"/>
    <property type="molecule type" value="Genomic_DNA"/>
</dbReference>
<dbReference type="AlphaFoldDB" id="A0A9Q8SU16"/>
<protein>
    <submittedName>
        <fullName evidence="2">Uncharacterized protein</fullName>
    </submittedName>
</protein>
<dbReference type="Proteomes" id="UP000830671">
    <property type="component" value="Chromosome 4"/>
</dbReference>
<dbReference type="KEGG" id="clup:CLUP02_08541"/>
<evidence type="ECO:0000313" key="2">
    <source>
        <dbReference type="EMBL" id="UQC83050.1"/>
    </source>
</evidence>
<dbReference type="GeneID" id="73342539"/>
<feature type="region of interest" description="Disordered" evidence="1">
    <location>
        <begin position="73"/>
        <end position="111"/>
    </location>
</feature>
<proteinExistence type="predicted"/>
<accession>A0A9Q8SU16</accession>
<sequence>MAHLPALTRDLPAEGTWAYAGLPCTIPISVRILQSSTTGPLIGLQVPDKGKSRWGPTRSRTMEATLRDCNLRYGKFPSRSSSSTRQIHPEKDQDTGVPQKAPSSPEAEKRR</sequence>
<name>A0A9Q8SU16_9PEZI</name>
<evidence type="ECO:0000256" key="1">
    <source>
        <dbReference type="SAM" id="MobiDB-lite"/>
    </source>
</evidence>
<organism evidence="2 3">
    <name type="scientific">Colletotrichum lupini</name>
    <dbReference type="NCBI Taxonomy" id="145971"/>
    <lineage>
        <taxon>Eukaryota</taxon>
        <taxon>Fungi</taxon>
        <taxon>Dikarya</taxon>
        <taxon>Ascomycota</taxon>
        <taxon>Pezizomycotina</taxon>
        <taxon>Sordariomycetes</taxon>
        <taxon>Hypocreomycetidae</taxon>
        <taxon>Glomerellales</taxon>
        <taxon>Glomerellaceae</taxon>
        <taxon>Colletotrichum</taxon>
        <taxon>Colletotrichum acutatum species complex</taxon>
    </lineage>
</organism>